<dbReference type="Proteomes" id="UP000185192">
    <property type="component" value="Unassembled WGS sequence"/>
</dbReference>
<evidence type="ECO:0000313" key="3">
    <source>
        <dbReference type="Proteomes" id="UP000185192"/>
    </source>
</evidence>
<dbReference type="InterPro" id="IPR039422">
    <property type="entry name" value="MarR/SlyA-like"/>
</dbReference>
<dbReference type="PRINTS" id="PR00598">
    <property type="entry name" value="HTHMARR"/>
</dbReference>
<dbReference type="SUPFAM" id="SSF46785">
    <property type="entry name" value="Winged helix' DNA-binding domain"/>
    <property type="match status" value="1"/>
</dbReference>
<protein>
    <submittedName>
        <fullName evidence="2">DNA-binding transcriptional regulator, MarR family</fullName>
    </submittedName>
</protein>
<dbReference type="SMART" id="SM00347">
    <property type="entry name" value="HTH_MARR"/>
    <property type="match status" value="1"/>
</dbReference>
<organism evidence="2 3">
    <name type="scientific">Parasphingorhabdus marina DSM 22363</name>
    <dbReference type="NCBI Taxonomy" id="1123272"/>
    <lineage>
        <taxon>Bacteria</taxon>
        <taxon>Pseudomonadati</taxon>
        <taxon>Pseudomonadota</taxon>
        <taxon>Alphaproteobacteria</taxon>
        <taxon>Sphingomonadales</taxon>
        <taxon>Sphingomonadaceae</taxon>
        <taxon>Parasphingorhabdus</taxon>
    </lineage>
</organism>
<keyword evidence="3" id="KW-1185">Reference proteome</keyword>
<dbReference type="AlphaFoldDB" id="A0A1N6DCJ6"/>
<dbReference type="GO" id="GO:0003700">
    <property type="term" value="F:DNA-binding transcription factor activity"/>
    <property type="evidence" value="ECO:0007669"/>
    <property type="project" value="InterPro"/>
</dbReference>
<reference evidence="3" key="1">
    <citation type="submission" date="2016-11" db="EMBL/GenBank/DDBJ databases">
        <authorList>
            <person name="Varghese N."/>
            <person name="Submissions S."/>
        </authorList>
    </citation>
    <scope>NUCLEOTIDE SEQUENCE [LARGE SCALE GENOMIC DNA]</scope>
    <source>
        <strain evidence="3">DSM 22363</strain>
    </source>
</reference>
<dbReference type="PROSITE" id="PS50995">
    <property type="entry name" value="HTH_MARR_2"/>
    <property type="match status" value="1"/>
</dbReference>
<sequence>MQKAHSSLFRAADRFLGEEVGLSTSQHAVLLILMQHDGAPISAIAGELKMGKSSLTGLIDRMEKKGLVSRRQSADDARSFEIHIRDHGRHLVRSTLPGTKRINRSILEPFSAQEQEVIARFLNHVASNADEIVATQTSRKHKENHPQ</sequence>
<accession>A0A1N6DCJ6</accession>
<dbReference type="PANTHER" id="PTHR33164:SF57">
    <property type="entry name" value="MARR-FAMILY TRANSCRIPTIONAL REGULATOR"/>
    <property type="match status" value="1"/>
</dbReference>
<dbReference type="InterPro" id="IPR036390">
    <property type="entry name" value="WH_DNA-bd_sf"/>
</dbReference>
<dbReference type="PANTHER" id="PTHR33164">
    <property type="entry name" value="TRANSCRIPTIONAL REGULATOR, MARR FAMILY"/>
    <property type="match status" value="1"/>
</dbReference>
<gene>
    <name evidence="2" type="ORF">SAMN02745824_1809</name>
</gene>
<dbReference type="Gene3D" id="1.10.10.10">
    <property type="entry name" value="Winged helix-like DNA-binding domain superfamily/Winged helix DNA-binding domain"/>
    <property type="match status" value="1"/>
</dbReference>
<dbReference type="EMBL" id="FSQW01000001">
    <property type="protein sequence ID" value="SIN68416.1"/>
    <property type="molecule type" value="Genomic_DNA"/>
</dbReference>
<dbReference type="Pfam" id="PF01047">
    <property type="entry name" value="MarR"/>
    <property type="match status" value="1"/>
</dbReference>
<dbReference type="RefSeq" id="WP_204244758.1">
    <property type="nucleotide sequence ID" value="NZ_FSQW01000001.1"/>
</dbReference>
<dbReference type="InterPro" id="IPR000835">
    <property type="entry name" value="HTH_MarR-typ"/>
</dbReference>
<evidence type="ECO:0000259" key="1">
    <source>
        <dbReference type="PROSITE" id="PS50995"/>
    </source>
</evidence>
<keyword evidence="2" id="KW-0238">DNA-binding</keyword>
<evidence type="ECO:0000313" key="2">
    <source>
        <dbReference type="EMBL" id="SIN68416.1"/>
    </source>
</evidence>
<dbReference type="GO" id="GO:0003677">
    <property type="term" value="F:DNA binding"/>
    <property type="evidence" value="ECO:0007669"/>
    <property type="project" value="UniProtKB-KW"/>
</dbReference>
<dbReference type="InterPro" id="IPR036388">
    <property type="entry name" value="WH-like_DNA-bd_sf"/>
</dbReference>
<dbReference type="STRING" id="1123272.SAMN02745824_1809"/>
<proteinExistence type="predicted"/>
<name>A0A1N6DCJ6_9SPHN</name>
<dbReference type="GO" id="GO:0006950">
    <property type="term" value="P:response to stress"/>
    <property type="evidence" value="ECO:0007669"/>
    <property type="project" value="TreeGrafter"/>
</dbReference>
<feature type="domain" description="HTH marR-type" evidence="1">
    <location>
        <begin position="1"/>
        <end position="127"/>
    </location>
</feature>